<reference evidence="2" key="2">
    <citation type="journal article" name="Front. Microbiol.">
        <title>Degradative Capacity of Two Strains of Rhodonia placenta: From Phenotype to Genotype.</title>
        <authorList>
            <person name="Kolle M."/>
            <person name="Horta M.A.C."/>
            <person name="Nowrousian M."/>
            <person name="Ohm R.A."/>
            <person name="Benz J.P."/>
            <person name="Pilgard A."/>
        </authorList>
    </citation>
    <scope>NUCLEOTIDE SEQUENCE</scope>
    <source>
        <strain evidence="2">FPRL280</strain>
    </source>
</reference>
<protein>
    <recommendedName>
        <fullName evidence="4">Retrotransposon gag domain-containing protein</fullName>
    </recommendedName>
</protein>
<name>A0A8H7TXP7_9APHY</name>
<dbReference type="Proteomes" id="UP000639403">
    <property type="component" value="Unassembled WGS sequence"/>
</dbReference>
<organism evidence="2 3">
    <name type="scientific">Rhodonia placenta</name>
    <dbReference type="NCBI Taxonomy" id="104341"/>
    <lineage>
        <taxon>Eukaryota</taxon>
        <taxon>Fungi</taxon>
        <taxon>Dikarya</taxon>
        <taxon>Basidiomycota</taxon>
        <taxon>Agaricomycotina</taxon>
        <taxon>Agaricomycetes</taxon>
        <taxon>Polyporales</taxon>
        <taxon>Adustoporiaceae</taxon>
        <taxon>Rhodonia</taxon>
    </lineage>
</organism>
<dbReference type="AlphaFoldDB" id="A0A8H7TXP7"/>
<feature type="compositionally biased region" description="Polar residues" evidence="1">
    <location>
        <begin position="353"/>
        <end position="365"/>
    </location>
</feature>
<reference evidence="2" key="1">
    <citation type="submission" date="2020-11" db="EMBL/GenBank/DDBJ databases">
        <authorList>
            <person name="Koelle M."/>
            <person name="Horta M.A.C."/>
            <person name="Nowrousian M."/>
            <person name="Ohm R.A."/>
            <person name="Benz P."/>
            <person name="Pilgard A."/>
        </authorList>
    </citation>
    <scope>NUCLEOTIDE SEQUENCE</scope>
    <source>
        <strain evidence="2">FPRL280</strain>
    </source>
</reference>
<sequence length="382" mass="41779">MKSTLHDSRNQAPSSTIATDSHVLIAPLTLSPLKKGASYRSDKSNIPSGRVPNTLPDLSPATSLPSRPDPPLQAPASPNLSPVQVKHEEVPISLEELRQSHSLQRPLKRSPSPPLQRIFGPARRQCSPPRLQSLSYITPPLGFLQRLHHHHRLKAACALAPLEVNTSLTTIELKVQVALSLLDGDARTWATPFFTQLVSVQLGTQGVTTPFANEAAFATMLRAHFSNLDNEAAAQVELAKLCADKSLREKRTAAEFSTLFKGPADHSGYGDLELRDKYLSSIPSCIYHKIELETFTTWQDADKHATEVEQEDVVEHVVVHHDHKTPQPASTQPSEKETSLAVALAAESKGTDDSSAPTVRTSLTPSALMRGLRLPRVLPRPR</sequence>
<feature type="region of interest" description="Disordered" evidence="1">
    <location>
        <begin position="321"/>
        <end position="366"/>
    </location>
</feature>
<proteinExistence type="predicted"/>
<feature type="region of interest" description="Disordered" evidence="1">
    <location>
        <begin position="1"/>
        <end position="88"/>
    </location>
</feature>
<evidence type="ECO:0008006" key="4">
    <source>
        <dbReference type="Google" id="ProtNLM"/>
    </source>
</evidence>
<evidence type="ECO:0000313" key="3">
    <source>
        <dbReference type="Proteomes" id="UP000639403"/>
    </source>
</evidence>
<evidence type="ECO:0000313" key="2">
    <source>
        <dbReference type="EMBL" id="KAF9801899.1"/>
    </source>
</evidence>
<gene>
    <name evidence="2" type="ORF">IEO21_10014</name>
</gene>
<accession>A0A8H7TXP7</accession>
<feature type="region of interest" description="Disordered" evidence="1">
    <location>
        <begin position="100"/>
        <end position="126"/>
    </location>
</feature>
<comment type="caution">
    <text evidence="2">The sequence shown here is derived from an EMBL/GenBank/DDBJ whole genome shotgun (WGS) entry which is preliminary data.</text>
</comment>
<dbReference type="EMBL" id="JADOXO010000624">
    <property type="protein sequence ID" value="KAF9801899.1"/>
    <property type="molecule type" value="Genomic_DNA"/>
</dbReference>
<feature type="compositionally biased region" description="Polar residues" evidence="1">
    <location>
        <begin position="10"/>
        <end position="19"/>
    </location>
</feature>
<evidence type="ECO:0000256" key="1">
    <source>
        <dbReference type="SAM" id="MobiDB-lite"/>
    </source>
</evidence>